<proteinExistence type="predicted"/>
<dbReference type="Gene3D" id="1.10.357.10">
    <property type="entry name" value="Tetracycline Repressor, domain 2"/>
    <property type="match status" value="1"/>
</dbReference>
<dbReference type="Pfam" id="PF00440">
    <property type="entry name" value="TetR_N"/>
    <property type="match status" value="1"/>
</dbReference>
<protein>
    <submittedName>
        <fullName evidence="3">TetR/AcrR family transcriptional regulator</fullName>
    </submittedName>
</protein>
<sequence length="198" mass="21004">MTAGAGRADQKARTRRAIVDACRDLARSGAEVTMPQVAKHALVSEATAYRYFPDLVSLLQEALEAVWPGPEEALAPVAASSDPARRVAFATEYLLRHVHTHQGAVRAMISHTIAAPPRARARPGLRFALIDHVLAPFDGLPPAALARLKQSLALACGAEAFFVLTDLCGLSPDDAVATAVETATTLTEAAFAGETRKR</sequence>
<evidence type="ECO:0000313" key="4">
    <source>
        <dbReference type="Proteomes" id="UP001501020"/>
    </source>
</evidence>
<gene>
    <name evidence="3" type="ORF">GCM10009727_43790</name>
</gene>
<dbReference type="RefSeq" id="WP_344269983.1">
    <property type="nucleotide sequence ID" value="NZ_BAAAMR010000038.1"/>
</dbReference>
<evidence type="ECO:0000256" key="1">
    <source>
        <dbReference type="ARBA" id="ARBA00023125"/>
    </source>
</evidence>
<keyword evidence="1" id="KW-0238">DNA-binding</keyword>
<evidence type="ECO:0000313" key="3">
    <source>
        <dbReference type="EMBL" id="GAA2144211.1"/>
    </source>
</evidence>
<dbReference type="InterPro" id="IPR009057">
    <property type="entry name" value="Homeodomain-like_sf"/>
</dbReference>
<dbReference type="SUPFAM" id="SSF46689">
    <property type="entry name" value="Homeodomain-like"/>
    <property type="match status" value="1"/>
</dbReference>
<evidence type="ECO:0000259" key="2">
    <source>
        <dbReference type="Pfam" id="PF00440"/>
    </source>
</evidence>
<organism evidence="3 4">
    <name type="scientific">Actinomadura napierensis</name>
    <dbReference type="NCBI Taxonomy" id="267854"/>
    <lineage>
        <taxon>Bacteria</taxon>
        <taxon>Bacillati</taxon>
        <taxon>Actinomycetota</taxon>
        <taxon>Actinomycetes</taxon>
        <taxon>Streptosporangiales</taxon>
        <taxon>Thermomonosporaceae</taxon>
        <taxon>Actinomadura</taxon>
    </lineage>
</organism>
<feature type="domain" description="HTH tetR-type" evidence="2">
    <location>
        <begin position="26"/>
        <end position="61"/>
    </location>
</feature>
<dbReference type="InterPro" id="IPR001647">
    <property type="entry name" value="HTH_TetR"/>
</dbReference>
<dbReference type="Proteomes" id="UP001501020">
    <property type="component" value="Unassembled WGS sequence"/>
</dbReference>
<comment type="caution">
    <text evidence="3">The sequence shown here is derived from an EMBL/GenBank/DDBJ whole genome shotgun (WGS) entry which is preliminary data.</text>
</comment>
<name>A0ABN2ZM02_9ACTN</name>
<dbReference type="EMBL" id="BAAAMR010000038">
    <property type="protein sequence ID" value="GAA2144211.1"/>
    <property type="molecule type" value="Genomic_DNA"/>
</dbReference>
<keyword evidence="4" id="KW-1185">Reference proteome</keyword>
<reference evidence="3 4" key="1">
    <citation type="journal article" date="2019" name="Int. J. Syst. Evol. Microbiol.">
        <title>The Global Catalogue of Microorganisms (GCM) 10K type strain sequencing project: providing services to taxonomists for standard genome sequencing and annotation.</title>
        <authorList>
            <consortium name="The Broad Institute Genomics Platform"/>
            <consortium name="The Broad Institute Genome Sequencing Center for Infectious Disease"/>
            <person name="Wu L."/>
            <person name="Ma J."/>
        </authorList>
    </citation>
    <scope>NUCLEOTIDE SEQUENCE [LARGE SCALE GENOMIC DNA]</scope>
    <source>
        <strain evidence="3 4">JCM 13850</strain>
    </source>
</reference>
<accession>A0ABN2ZM02</accession>